<sequence length="58" mass="6709">MISEMISWRTCSPRCLLDVYFRNDADPTLQIWTCTWVLSAPALNTSDKRMECHGNVCQ</sequence>
<comment type="caution">
    <text evidence="1">The sequence shown here is derived from an EMBL/GenBank/DDBJ whole genome shotgun (WGS) entry which is preliminary data.</text>
</comment>
<proteinExistence type="predicted"/>
<feature type="non-terminal residue" evidence="1">
    <location>
        <position position="58"/>
    </location>
</feature>
<evidence type="ECO:0000313" key="1">
    <source>
        <dbReference type="EMBL" id="KAF5902156.1"/>
    </source>
</evidence>
<evidence type="ECO:0000313" key="2">
    <source>
        <dbReference type="Proteomes" id="UP000727407"/>
    </source>
</evidence>
<accession>A0A8J4TPY0</accession>
<dbReference type="AlphaFoldDB" id="A0A8J4TPY0"/>
<name>A0A8J4TPY0_CLAMG</name>
<gene>
    <name evidence="1" type="ORF">DAT39_008131</name>
</gene>
<dbReference type="Proteomes" id="UP000727407">
    <property type="component" value="Unassembled WGS sequence"/>
</dbReference>
<organism evidence="1 2">
    <name type="scientific">Clarias magur</name>
    <name type="common">Asian catfish</name>
    <name type="synonym">Macropteronotus magur</name>
    <dbReference type="NCBI Taxonomy" id="1594786"/>
    <lineage>
        <taxon>Eukaryota</taxon>
        <taxon>Metazoa</taxon>
        <taxon>Chordata</taxon>
        <taxon>Craniata</taxon>
        <taxon>Vertebrata</taxon>
        <taxon>Euteleostomi</taxon>
        <taxon>Actinopterygii</taxon>
        <taxon>Neopterygii</taxon>
        <taxon>Teleostei</taxon>
        <taxon>Ostariophysi</taxon>
        <taxon>Siluriformes</taxon>
        <taxon>Clariidae</taxon>
        <taxon>Clarias</taxon>
    </lineage>
</organism>
<protein>
    <submittedName>
        <fullName evidence="1">Uncharacterized protein</fullName>
    </submittedName>
</protein>
<dbReference type="EMBL" id="QNUK01000096">
    <property type="protein sequence ID" value="KAF5902156.1"/>
    <property type="molecule type" value="Genomic_DNA"/>
</dbReference>
<keyword evidence="2" id="KW-1185">Reference proteome</keyword>
<reference evidence="1" key="1">
    <citation type="submission" date="2020-07" db="EMBL/GenBank/DDBJ databases">
        <title>Clarias magur genome sequencing, assembly and annotation.</title>
        <authorList>
            <person name="Kushwaha B."/>
            <person name="Kumar R."/>
            <person name="Das P."/>
            <person name="Joshi C.G."/>
            <person name="Kumar D."/>
            <person name="Nagpure N.S."/>
            <person name="Pandey M."/>
            <person name="Agarwal S."/>
            <person name="Srivastava S."/>
            <person name="Singh M."/>
            <person name="Sahoo L."/>
            <person name="Jayasankar P."/>
            <person name="Meher P.K."/>
            <person name="Koringa P.G."/>
            <person name="Iquebal M.A."/>
            <person name="Das S.P."/>
            <person name="Bit A."/>
            <person name="Patnaik S."/>
            <person name="Patel N."/>
            <person name="Shah T.M."/>
            <person name="Hinsu A."/>
            <person name="Jena J.K."/>
        </authorList>
    </citation>
    <scope>NUCLEOTIDE SEQUENCE</scope>
    <source>
        <strain evidence="1">CIFAMagur01</strain>
        <tissue evidence="1">Testis</tissue>
    </source>
</reference>